<reference evidence="5 6" key="1">
    <citation type="submission" date="2017-09" db="EMBL/GenBank/DDBJ databases">
        <title>Large-scale bioinformatics analysis of Bacillus genomes uncovers conserved roles of natural products in bacterial physiology.</title>
        <authorList>
            <consortium name="Agbiome Team Llc"/>
            <person name="Bleich R.M."/>
            <person name="Grubbs K.J."/>
            <person name="Santa Maria K.C."/>
            <person name="Allen S.E."/>
            <person name="Farag S."/>
            <person name="Shank E.A."/>
            <person name="Bowers A."/>
        </authorList>
    </citation>
    <scope>NUCLEOTIDE SEQUENCE [LARGE SCALE GENOMIC DNA]</scope>
    <source>
        <strain evidence="5 6">AFS077661</strain>
    </source>
</reference>
<evidence type="ECO:0000256" key="3">
    <source>
        <dbReference type="ARBA" id="ARBA00022840"/>
    </source>
</evidence>
<dbReference type="PANTHER" id="PTHR42939">
    <property type="entry name" value="ABC TRANSPORTER ATP-BINDING PROTEIN ALBC-RELATED"/>
    <property type="match status" value="1"/>
</dbReference>
<evidence type="ECO:0000256" key="2">
    <source>
        <dbReference type="ARBA" id="ARBA00022741"/>
    </source>
</evidence>
<dbReference type="PROSITE" id="PS00211">
    <property type="entry name" value="ABC_TRANSPORTER_1"/>
    <property type="match status" value="1"/>
</dbReference>
<dbReference type="Proteomes" id="UP000223839">
    <property type="component" value="Unassembled WGS sequence"/>
</dbReference>
<dbReference type="GO" id="GO:0016887">
    <property type="term" value="F:ATP hydrolysis activity"/>
    <property type="evidence" value="ECO:0007669"/>
    <property type="project" value="InterPro"/>
</dbReference>
<feature type="domain" description="ABC transporter" evidence="4">
    <location>
        <begin position="5"/>
        <end position="230"/>
    </location>
</feature>
<accession>A0AB36TLW5</accession>
<dbReference type="InterPro" id="IPR027417">
    <property type="entry name" value="P-loop_NTPase"/>
</dbReference>
<evidence type="ECO:0000256" key="1">
    <source>
        <dbReference type="ARBA" id="ARBA00022448"/>
    </source>
</evidence>
<dbReference type="AlphaFoldDB" id="A0AB36TLW5"/>
<evidence type="ECO:0000259" key="4">
    <source>
        <dbReference type="PROSITE" id="PS50893"/>
    </source>
</evidence>
<proteinExistence type="predicted"/>
<dbReference type="InterPro" id="IPR051782">
    <property type="entry name" value="ABC_Transporter_VariousFunc"/>
</dbReference>
<gene>
    <name evidence="5" type="ORF">COJ61_31205</name>
</gene>
<keyword evidence="1" id="KW-0813">Transport</keyword>
<dbReference type="CDD" id="cd03230">
    <property type="entry name" value="ABC_DR_subfamily_A"/>
    <property type="match status" value="1"/>
</dbReference>
<dbReference type="InterPro" id="IPR003593">
    <property type="entry name" value="AAA+_ATPase"/>
</dbReference>
<dbReference type="RefSeq" id="WP_065229939.1">
    <property type="nucleotide sequence ID" value="NZ_JBALRT010000162.1"/>
</dbReference>
<dbReference type="PROSITE" id="PS50893">
    <property type="entry name" value="ABC_TRANSPORTER_2"/>
    <property type="match status" value="1"/>
</dbReference>
<dbReference type="InterPro" id="IPR017871">
    <property type="entry name" value="ABC_transporter-like_CS"/>
</dbReference>
<dbReference type="SUPFAM" id="SSF52540">
    <property type="entry name" value="P-loop containing nucleoside triphosphate hydrolases"/>
    <property type="match status" value="1"/>
</dbReference>
<dbReference type="InterPro" id="IPR003439">
    <property type="entry name" value="ABC_transporter-like_ATP-bd"/>
</dbReference>
<dbReference type="SMART" id="SM00382">
    <property type="entry name" value="AAA"/>
    <property type="match status" value="1"/>
</dbReference>
<keyword evidence="3 5" id="KW-0067">ATP-binding</keyword>
<dbReference type="Gene3D" id="3.40.50.300">
    <property type="entry name" value="P-loop containing nucleotide triphosphate hydrolases"/>
    <property type="match status" value="1"/>
</dbReference>
<name>A0AB36TLW5_BACTU</name>
<sequence length="288" mass="32527">MNALLEVKNLNKAYENFSLKDVTFSLNQDCITGFIGTNGSGKTTTIKAILGLILKDSGKINFLEKDIDKHERKSKNKIGVVLDEGYFYDELTLKEMKNVIAPSYTEWDEQVFLKYIKRFNLNLGQKISTLSKGMRMKFAVALALSHHADLLIMDEPTSGLDPLVRSELIDILLDFMKEPGKSVFFSTHITSDLDKIADMIILIDDGQILIDEEKDALVETHALVKGDNQLINNQTEKLFLNLSQTKYGFEGITHKIDDVCRLMPGVLMERPTIEDIMLSYIGGNTYAY</sequence>
<dbReference type="PANTHER" id="PTHR42939:SF3">
    <property type="entry name" value="ABC TRANSPORTER ATP-BINDING COMPONENT"/>
    <property type="match status" value="1"/>
</dbReference>
<keyword evidence="2" id="KW-0547">Nucleotide-binding</keyword>
<protein>
    <submittedName>
        <fullName evidence="5">ABC transporter ATP-binding protein</fullName>
    </submittedName>
</protein>
<dbReference type="Pfam" id="PF00005">
    <property type="entry name" value="ABC_tran"/>
    <property type="match status" value="1"/>
</dbReference>
<comment type="caution">
    <text evidence="5">The sequence shown here is derived from an EMBL/GenBank/DDBJ whole genome shotgun (WGS) entry which is preliminary data.</text>
</comment>
<dbReference type="GO" id="GO:0005524">
    <property type="term" value="F:ATP binding"/>
    <property type="evidence" value="ECO:0007669"/>
    <property type="project" value="UniProtKB-KW"/>
</dbReference>
<organism evidence="5 6">
    <name type="scientific">Bacillus thuringiensis</name>
    <dbReference type="NCBI Taxonomy" id="1428"/>
    <lineage>
        <taxon>Bacteria</taxon>
        <taxon>Bacillati</taxon>
        <taxon>Bacillota</taxon>
        <taxon>Bacilli</taxon>
        <taxon>Bacillales</taxon>
        <taxon>Bacillaceae</taxon>
        <taxon>Bacillus</taxon>
        <taxon>Bacillus cereus group</taxon>
    </lineage>
</organism>
<dbReference type="EMBL" id="NUYG01000104">
    <property type="protein sequence ID" value="PFM83868.1"/>
    <property type="molecule type" value="Genomic_DNA"/>
</dbReference>
<evidence type="ECO:0000313" key="6">
    <source>
        <dbReference type="Proteomes" id="UP000223839"/>
    </source>
</evidence>
<evidence type="ECO:0000313" key="5">
    <source>
        <dbReference type="EMBL" id="PFM83868.1"/>
    </source>
</evidence>